<dbReference type="AlphaFoldDB" id="M2NJL7"/>
<dbReference type="eggNOG" id="KOG2245">
    <property type="taxonomic scope" value="Eukaryota"/>
</dbReference>
<name>M2NJL7_BAUPA</name>
<dbReference type="OrthoDB" id="10263155at2759"/>
<keyword evidence="3" id="KW-1185">Reference proteome</keyword>
<dbReference type="EMBL" id="KB445551">
    <property type="protein sequence ID" value="EMC99599.1"/>
    <property type="molecule type" value="Genomic_DNA"/>
</dbReference>
<protein>
    <recommendedName>
        <fullName evidence="1">MJ1316 RNA cyclic group end recognition domain-containing protein</fullName>
    </recommendedName>
</protein>
<evidence type="ECO:0000259" key="1">
    <source>
        <dbReference type="Pfam" id="PF04457"/>
    </source>
</evidence>
<dbReference type="STRING" id="717646.M2NJL7"/>
<dbReference type="Pfam" id="PF04457">
    <property type="entry name" value="MJ1316"/>
    <property type="match status" value="1"/>
</dbReference>
<evidence type="ECO:0000313" key="3">
    <source>
        <dbReference type="Proteomes" id="UP000011761"/>
    </source>
</evidence>
<dbReference type="KEGG" id="bcom:BAUCODRAFT_144996"/>
<feature type="domain" description="MJ1316 RNA cyclic group end recognition" evidence="1">
    <location>
        <begin position="395"/>
        <end position="470"/>
    </location>
</feature>
<sequence length="485" mass="54119">MADATNAHEKIRCVAKQLNCTYIDLSHIGSNETSDFRRTFPERYIFATGTYAAGLWQPGEDIYLVCLSQDRPKTFWQCYGEAHNIEDFARPMNDTVRIDFAIERSIVGEIAEVILHWCPLPEAFHQSALPSGVLAPSATTASKLNLGHYGRLCDAVAYASRLSDPRWSQLRAVYWCIRAWASSTGIIGRPAAGFTDYESLMAEVSGVYEKRVDAIDSDGHPPKLQQVLTDFREYAESTAGAIRIAAETARLSGRASDHYFDVTPEEGFQAWLDTHEAFVAIVAECYVSSAWKQMASETFPRAVCGFVSELEPLTYHIWPHNVQDTDGSICCTVGLRKDLGGSAEFMVLAETPGQAVITLRPRSREQVQALHHASPASAWIHPSASRGSADSPEKLRTASQAISRLRHDPAHFGIEYEVGYEDRFEGLKWISLHDWGKAATEDEDFIPEHRIRQIRQKGGSYEDEQVVWDRRKKVDQTGSAGKRGA</sequence>
<evidence type="ECO:0000313" key="2">
    <source>
        <dbReference type="EMBL" id="EMC99599.1"/>
    </source>
</evidence>
<dbReference type="GeneID" id="19108555"/>
<dbReference type="HOGENOM" id="CLU_562546_0_0_1"/>
<reference evidence="2 3" key="1">
    <citation type="journal article" date="2012" name="PLoS Pathog.">
        <title>Diverse lifestyles and strategies of plant pathogenesis encoded in the genomes of eighteen Dothideomycetes fungi.</title>
        <authorList>
            <person name="Ohm R.A."/>
            <person name="Feau N."/>
            <person name="Henrissat B."/>
            <person name="Schoch C.L."/>
            <person name="Horwitz B.A."/>
            <person name="Barry K.W."/>
            <person name="Condon B.J."/>
            <person name="Copeland A.C."/>
            <person name="Dhillon B."/>
            <person name="Glaser F."/>
            <person name="Hesse C.N."/>
            <person name="Kosti I."/>
            <person name="LaButti K."/>
            <person name="Lindquist E.A."/>
            <person name="Lucas S."/>
            <person name="Salamov A.A."/>
            <person name="Bradshaw R.E."/>
            <person name="Ciuffetti L."/>
            <person name="Hamelin R.C."/>
            <person name="Kema G.H.J."/>
            <person name="Lawrence C."/>
            <person name="Scott J.A."/>
            <person name="Spatafora J.W."/>
            <person name="Turgeon B.G."/>
            <person name="de Wit P.J.G.M."/>
            <person name="Zhong S."/>
            <person name="Goodwin S.B."/>
            <person name="Grigoriev I.V."/>
        </authorList>
    </citation>
    <scope>NUCLEOTIDE SEQUENCE [LARGE SCALE GENOMIC DNA]</scope>
    <source>
        <strain evidence="2 3">UAMH 10762</strain>
    </source>
</reference>
<organism evidence="2 3">
    <name type="scientific">Baudoinia panamericana (strain UAMH 10762)</name>
    <name type="common">Angels' share fungus</name>
    <name type="synonym">Baudoinia compniacensis (strain UAMH 10762)</name>
    <dbReference type="NCBI Taxonomy" id="717646"/>
    <lineage>
        <taxon>Eukaryota</taxon>
        <taxon>Fungi</taxon>
        <taxon>Dikarya</taxon>
        <taxon>Ascomycota</taxon>
        <taxon>Pezizomycotina</taxon>
        <taxon>Dothideomycetes</taxon>
        <taxon>Dothideomycetidae</taxon>
        <taxon>Mycosphaerellales</taxon>
        <taxon>Teratosphaeriaceae</taxon>
        <taxon>Baudoinia</taxon>
    </lineage>
</organism>
<gene>
    <name evidence="2" type="ORF">BAUCODRAFT_144996</name>
</gene>
<dbReference type="InterPro" id="IPR040459">
    <property type="entry name" value="MJ1316"/>
</dbReference>
<dbReference type="Proteomes" id="UP000011761">
    <property type="component" value="Unassembled WGS sequence"/>
</dbReference>
<accession>M2NJL7</accession>
<dbReference type="RefSeq" id="XP_007673238.1">
    <property type="nucleotide sequence ID" value="XM_007675048.1"/>
</dbReference>
<proteinExistence type="predicted"/>